<accession>A0A6J4T6N9</accession>
<feature type="non-terminal residue" evidence="2">
    <location>
        <position position="91"/>
    </location>
</feature>
<gene>
    <name evidence="2" type="ORF">AVDCRST_MAG09-1620</name>
</gene>
<proteinExistence type="predicted"/>
<dbReference type="EMBL" id="CADCVZ010000041">
    <property type="protein sequence ID" value="CAA9514751.1"/>
    <property type="molecule type" value="Genomic_DNA"/>
</dbReference>
<protein>
    <submittedName>
        <fullName evidence="2">Uncharacterized protein</fullName>
    </submittedName>
</protein>
<feature type="compositionally biased region" description="Basic residues" evidence="1">
    <location>
        <begin position="16"/>
        <end position="32"/>
    </location>
</feature>
<feature type="compositionally biased region" description="Basic and acidic residues" evidence="1">
    <location>
        <begin position="1"/>
        <end position="12"/>
    </location>
</feature>
<dbReference type="AlphaFoldDB" id="A0A6J4T6N9"/>
<feature type="region of interest" description="Disordered" evidence="1">
    <location>
        <begin position="1"/>
        <end position="32"/>
    </location>
</feature>
<evidence type="ECO:0000256" key="1">
    <source>
        <dbReference type="SAM" id="MobiDB-lite"/>
    </source>
</evidence>
<organism evidence="2">
    <name type="scientific">uncultured Sphingomonas sp</name>
    <dbReference type="NCBI Taxonomy" id="158754"/>
    <lineage>
        <taxon>Bacteria</taxon>
        <taxon>Pseudomonadati</taxon>
        <taxon>Pseudomonadota</taxon>
        <taxon>Alphaproteobacteria</taxon>
        <taxon>Sphingomonadales</taxon>
        <taxon>Sphingomonadaceae</taxon>
        <taxon>Sphingomonas</taxon>
        <taxon>environmental samples</taxon>
    </lineage>
</organism>
<evidence type="ECO:0000313" key="2">
    <source>
        <dbReference type="EMBL" id="CAA9514751.1"/>
    </source>
</evidence>
<feature type="non-terminal residue" evidence="2">
    <location>
        <position position="1"/>
    </location>
</feature>
<name>A0A6J4T6N9_9SPHN</name>
<sequence>DLAKVVPHRGDTRSGASRRSRRHSRFCHKHRKSAHRRGLALFRHRRRIEGGGELLVGTLRFGDARRLPYGPVFVFCFPRKLRPDGKCRAGL</sequence>
<reference evidence="2" key="1">
    <citation type="submission" date="2020-02" db="EMBL/GenBank/DDBJ databases">
        <authorList>
            <person name="Meier V. D."/>
        </authorList>
    </citation>
    <scope>NUCLEOTIDE SEQUENCE</scope>
    <source>
        <strain evidence="2">AVDCRST_MAG09</strain>
    </source>
</reference>